<keyword evidence="2" id="KW-1185">Reference proteome</keyword>
<dbReference type="Proteomes" id="UP000005801">
    <property type="component" value="Unassembled WGS sequence"/>
</dbReference>
<protein>
    <submittedName>
        <fullName evidence="1">Uncharacterized protein</fullName>
    </submittedName>
</protein>
<reference evidence="1 2" key="1">
    <citation type="submission" date="2007-06" db="EMBL/GenBank/DDBJ databases">
        <authorList>
            <person name="Shimkets L."/>
            <person name="Ferriera S."/>
            <person name="Johnson J."/>
            <person name="Kravitz S."/>
            <person name="Beeson K."/>
            <person name="Sutton G."/>
            <person name="Rogers Y.-H."/>
            <person name="Friedman R."/>
            <person name="Frazier M."/>
            <person name="Venter J.C."/>
        </authorList>
    </citation>
    <scope>NUCLEOTIDE SEQUENCE [LARGE SCALE GENOMIC DNA]</scope>
    <source>
        <strain evidence="1 2">SIR-1</strain>
    </source>
</reference>
<evidence type="ECO:0000313" key="2">
    <source>
        <dbReference type="Proteomes" id="UP000005801"/>
    </source>
</evidence>
<gene>
    <name evidence="1" type="ORF">PPSIR1_35927</name>
</gene>
<dbReference type="EMBL" id="ABCS01000013">
    <property type="protein sequence ID" value="EDM80154.1"/>
    <property type="molecule type" value="Genomic_DNA"/>
</dbReference>
<dbReference type="STRING" id="391625.PPSIR1_35927"/>
<evidence type="ECO:0000313" key="1">
    <source>
        <dbReference type="EMBL" id="EDM80154.1"/>
    </source>
</evidence>
<comment type="caution">
    <text evidence="1">The sequence shown here is derived from an EMBL/GenBank/DDBJ whole genome shotgun (WGS) entry which is preliminary data.</text>
</comment>
<sequence length="141" mass="14984">MLVDLEAAFAANPDLNLSEAGADLSEGSALLERFADAGEGLIDMLRAYQRVERLVGEGQRELVFGLLERGVGSAIHVAAMPLRRFQADFVDLFGGDLERAAAIHGAAKARRSALVLAYVRARQGLEAHTRGATTVQGHGEG</sequence>
<dbReference type="RefSeq" id="WP_006970713.1">
    <property type="nucleotide sequence ID" value="NZ_ABCS01000013.1"/>
</dbReference>
<dbReference type="eggNOG" id="ENOG502ZWSD">
    <property type="taxonomic scope" value="Bacteria"/>
</dbReference>
<name>A6G1W4_9BACT</name>
<proteinExistence type="predicted"/>
<accession>A6G1W4</accession>
<dbReference type="AlphaFoldDB" id="A6G1W4"/>
<organism evidence="1 2">
    <name type="scientific">Plesiocystis pacifica SIR-1</name>
    <dbReference type="NCBI Taxonomy" id="391625"/>
    <lineage>
        <taxon>Bacteria</taxon>
        <taxon>Pseudomonadati</taxon>
        <taxon>Myxococcota</taxon>
        <taxon>Polyangia</taxon>
        <taxon>Nannocystales</taxon>
        <taxon>Nannocystaceae</taxon>
        <taxon>Plesiocystis</taxon>
    </lineage>
</organism>